<evidence type="ECO:0000313" key="2">
    <source>
        <dbReference type="EMBL" id="GAA4088097.1"/>
    </source>
</evidence>
<protein>
    <recommendedName>
        <fullName evidence="4">Exo-alpha-sialidase</fullName>
    </recommendedName>
</protein>
<dbReference type="SUPFAM" id="SSF50939">
    <property type="entry name" value="Sialidases"/>
    <property type="match status" value="2"/>
</dbReference>
<feature type="region of interest" description="Disordered" evidence="1">
    <location>
        <begin position="68"/>
        <end position="92"/>
    </location>
</feature>
<dbReference type="EMBL" id="BAAAZG010000042">
    <property type="protein sequence ID" value="GAA4088097.1"/>
    <property type="molecule type" value="Genomic_DNA"/>
</dbReference>
<dbReference type="Proteomes" id="UP001500683">
    <property type="component" value="Unassembled WGS sequence"/>
</dbReference>
<reference evidence="3" key="1">
    <citation type="journal article" date="2019" name="Int. J. Syst. Evol. Microbiol.">
        <title>The Global Catalogue of Microorganisms (GCM) 10K type strain sequencing project: providing services to taxonomists for standard genome sequencing and annotation.</title>
        <authorList>
            <consortium name="The Broad Institute Genomics Platform"/>
            <consortium name="The Broad Institute Genome Sequencing Center for Infectious Disease"/>
            <person name="Wu L."/>
            <person name="Ma J."/>
        </authorList>
    </citation>
    <scope>NUCLEOTIDE SEQUENCE [LARGE SCALE GENOMIC DNA]</scope>
    <source>
        <strain evidence="3">JCM 16702</strain>
    </source>
</reference>
<accession>A0ABP7WFP0</accession>
<evidence type="ECO:0000313" key="3">
    <source>
        <dbReference type="Proteomes" id="UP001500683"/>
    </source>
</evidence>
<sequence length="626" mass="63107">MGAHSPSGTFRGDQRAVVWTSADGRSWRRADRPANGEITGLDRVAATGNGALVAHGWFARKVTKTVARKGKRRKQTATQRGEGLWLSPDGGRTWTPVTVPQAQGSYGPTIGLAAGPGGVYVAREGRRVTGTKKRRTTTRHGVIFSSADGRTWAPAGQVSVPSYGGVARLAGSSTGLAVLVRGKGGAGTVLRSGDGRTWRPGGDVGATAAAPGAGLTVSGLTVAAGAAAVITGRRGDDPYLALSGEAAARPVNAVDLAKVPGAIRPERAVTSMGVGAGRVVAVGSTGGGGAVWSAPAANPGAWARAQTPDLRAGKAAGGPRQPRQRFGDVVHGSKGWLAVGRVTAPDGKVTPLVAGAADGVTWRRAPFPGARGNIVDGCTSGPSGYVVVGTSAGKAAAWRSTDLKSWKRGSNAGKGDLDGRTWMRDVAATSKGYVAVGGRQATTGAGRKPVKPVSYLPAVWTSRDGVKWSAVAPPPLPSGVASGAFHQIVARGDVLVGLGWGTAPQAAGKPARWLAFTGVSSDGGRTWRTSVPTGAGEASELTSSVVTPKGFVVAGTVGGPGAQDAAMWASTDGAAWRRVPARGTGLDGPGDQRLTALAAVGGDVLAVGVNADHRGETPTLWRTTAP</sequence>
<name>A0ABP7WFP0_9ACTN</name>
<dbReference type="InterPro" id="IPR036278">
    <property type="entry name" value="Sialidase_sf"/>
</dbReference>
<evidence type="ECO:0000256" key="1">
    <source>
        <dbReference type="SAM" id="MobiDB-lite"/>
    </source>
</evidence>
<gene>
    <name evidence="2" type="ORF">GCM10022214_55540</name>
</gene>
<evidence type="ECO:0008006" key="4">
    <source>
        <dbReference type="Google" id="ProtNLM"/>
    </source>
</evidence>
<organism evidence="2 3">
    <name type="scientific">Actinomadura miaoliensis</name>
    <dbReference type="NCBI Taxonomy" id="430685"/>
    <lineage>
        <taxon>Bacteria</taxon>
        <taxon>Bacillati</taxon>
        <taxon>Actinomycetota</taxon>
        <taxon>Actinomycetes</taxon>
        <taxon>Streptosporangiales</taxon>
        <taxon>Thermomonosporaceae</taxon>
        <taxon>Actinomadura</taxon>
    </lineage>
</organism>
<dbReference type="Gene3D" id="2.120.10.10">
    <property type="match status" value="1"/>
</dbReference>
<proteinExistence type="predicted"/>
<comment type="caution">
    <text evidence="2">The sequence shown here is derived from an EMBL/GenBank/DDBJ whole genome shotgun (WGS) entry which is preliminary data.</text>
</comment>
<keyword evidence="3" id="KW-1185">Reference proteome</keyword>